<dbReference type="InterPro" id="IPR001875">
    <property type="entry name" value="DED_dom"/>
</dbReference>
<feature type="domain" description="DED" evidence="2">
    <location>
        <begin position="1"/>
        <end position="73"/>
    </location>
</feature>
<dbReference type="GO" id="GO:0006915">
    <property type="term" value="P:apoptotic process"/>
    <property type="evidence" value="ECO:0007669"/>
    <property type="project" value="UniProtKB-KW"/>
</dbReference>
<evidence type="ECO:0000256" key="1">
    <source>
        <dbReference type="ARBA" id="ARBA00022703"/>
    </source>
</evidence>
<dbReference type="Gene3D" id="1.10.533.10">
    <property type="entry name" value="Death Domain, Fas"/>
    <property type="match status" value="1"/>
</dbReference>
<dbReference type="Pfam" id="PF01335">
    <property type="entry name" value="DED"/>
    <property type="match status" value="1"/>
</dbReference>
<dbReference type="PROSITE" id="PS50168">
    <property type="entry name" value="DED"/>
    <property type="match status" value="1"/>
</dbReference>
<proteinExistence type="predicted"/>
<dbReference type="AlphaFoldDB" id="A0A8C0EBT0"/>
<dbReference type="SUPFAM" id="SSF47986">
    <property type="entry name" value="DEATH domain"/>
    <property type="match status" value="1"/>
</dbReference>
<keyword evidence="4" id="KW-1185">Reference proteome</keyword>
<evidence type="ECO:0000259" key="2">
    <source>
        <dbReference type="PROSITE" id="PS50168"/>
    </source>
</evidence>
<dbReference type="PANTHER" id="PTHR48169">
    <property type="entry name" value="DED DOMAIN-CONTAINING PROTEIN"/>
    <property type="match status" value="1"/>
</dbReference>
<protein>
    <recommendedName>
        <fullName evidence="2">DED domain-containing protein</fullName>
    </recommendedName>
</protein>
<dbReference type="InterPro" id="IPR011029">
    <property type="entry name" value="DEATH-like_dom_sf"/>
</dbReference>
<dbReference type="PANTHER" id="PTHR48169:SF7">
    <property type="entry name" value="CASPASE 10"/>
    <property type="match status" value="1"/>
</dbReference>
<dbReference type="GO" id="GO:0042981">
    <property type="term" value="P:regulation of apoptotic process"/>
    <property type="evidence" value="ECO:0007669"/>
    <property type="project" value="InterPro"/>
</dbReference>
<organism evidence="3 4">
    <name type="scientific">Bubo bubo</name>
    <name type="common">Eurasian eagle-owl</name>
    <name type="synonym">Strix bubo</name>
    <dbReference type="NCBI Taxonomy" id="30461"/>
    <lineage>
        <taxon>Eukaryota</taxon>
        <taxon>Metazoa</taxon>
        <taxon>Chordata</taxon>
        <taxon>Craniata</taxon>
        <taxon>Vertebrata</taxon>
        <taxon>Euteleostomi</taxon>
        <taxon>Archelosauria</taxon>
        <taxon>Archosauria</taxon>
        <taxon>Dinosauria</taxon>
        <taxon>Saurischia</taxon>
        <taxon>Theropoda</taxon>
        <taxon>Coelurosauria</taxon>
        <taxon>Aves</taxon>
        <taxon>Neognathae</taxon>
        <taxon>Neoaves</taxon>
        <taxon>Telluraves</taxon>
        <taxon>Strigiformes</taxon>
        <taxon>Strigidae</taxon>
        <taxon>Bubo</taxon>
    </lineage>
</organism>
<reference evidence="3" key="2">
    <citation type="submission" date="2025-09" db="UniProtKB">
        <authorList>
            <consortium name="Ensembl"/>
        </authorList>
    </citation>
    <scope>IDENTIFICATION</scope>
</reference>
<keyword evidence="1" id="KW-0053">Apoptosis</keyword>
<dbReference type="Ensembl" id="ENSBOBT00000002832.1">
    <property type="protein sequence ID" value="ENSBOBP00000002765.1"/>
    <property type="gene ID" value="ENSBOBG00000001935.1"/>
</dbReference>
<dbReference type="SMART" id="SM00031">
    <property type="entry name" value="DED"/>
    <property type="match status" value="1"/>
</dbReference>
<name>A0A8C0EBT0_BUBBB</name>
<sequence length="95" mass="10852">MVVSEELDEAELAALKFLSLEHVPMRRLEAIQKAQDFFEALQEKGMIEAGSLAFLKELLYRLGRIDLLEAQLGSSREEMERELQIPGRAKVSAYR</sequence>
<evidence type="ECO:0000313" key="4">
    <source>
        <dbReference type="Proteomes" id="UP000694567"/>
    </source>
</evidence>
<accession>A0A8C0EBT0</accession>
<evidence type="ECO:0000313" key="3">
    <source>
        <dbReference type="Ensembl" id="ENSBOBP00000002765.1"/>
    </source>
</evidence>
<reference evidence="3" key="1">
    <citation type="submission" date="2025-08" db="UniProtKB">
        <authorList>
            <consortium name="Ensembl"/>
        </authorList>
    </citation>
    <scope>IDENTIFICATION</scope>
</reference>
<dbReference type="Proteomes" id="UP000694567">
    <property type="component" value="Unplaced"/>
</dbReference>